<dbReference type="SMART" id="SM00248">
    <property type="entry name" value="ANK"/>
    <property type="match status" value="6"/>
</dbReference>
<dbReference type="Pfam" id="PF12796">
    <property type="entry name" value="Ank_2"/>
    <property type="match status" value="2"/>
</dbReference>
<keyword evidence="10" id="KW-0407">Ion channel</keyword>
<dbReference type="GO" id="GO:0034703">
    <property type="term" value="C:cation channel complex"/>
    <property type="evidence" value="ECO:0007669"/>
    <property type="project" value="UniProtKB-ARBA"/>
</dbReference>
<name>A0A154PSN7_DUFNO</name>
<dbReference type="PROSITE" id="PS50297">
    <property type="entry name" value="ANK_REP_REGION"/>
    <property type="match status" value="4"/>
</dbReference>
<reference evidence="14 15" key="1">
    <citation type="submission" date="2015-07" db="EMBL/GenBank/DDBJ databases">
        <title>The genome of Dufourea novaeangliae.</title>
        <authorList>
            <person name="Pan H."/>
            <person name="Kapheim K."/>
        </authorList>
    </citation>
    <scope>NUCLEOTIDE SEQUENCE [LARGE SCALE GENOMIC DNA]</scope>
    <source>
        <strain evidence="14">0120121106</strain>
        <tissue evidence="14">Whole body</tissue>
    </source>
</reference>
<dbReference type="InterPro" id="IPR005821">
    <property type="entry name" value="Ion_trans_dom"/>
</dbReference>
<evidence type="ECO:0000256" key="3">
    <source>
        <dbReference type="ARBA" id="ARBA00022606"/>
    </source>
</evidence>
<dbReference type="GO" id="GO:0005216">
    <property type="term" value="F:monoatomic ion channel activity"/>
    <property type="evidence" value="ECO:0007669"/>
    <property type="project" value="InterPro"/>
</dbReference>
<feature type="transmembrane region" description="Helical" evidence="12">
    <location>
        <begin position="500"/>
        <end position="522"/>
    </location>
</feature>
<feature type="repeat" description="ANK" evidence="11">
    <location>
        <begin position="134"/>
        <end position="166"/>
    </location>
</feature>
<evidence type="ECO:0000256" key="4">
    <source>
        <dbReference type="ARBA" id="ARBA00022692"/>
    </source>
</evidence>
<keyword evidence="3" id="KW-0716">Sensory transduction</keyword>
<keyword evidence="5" id="KW-0677">Repeat</keyword>
<evidence type="ECO:0000256" key="8">
    <source>
        <dbReference type="ARBA" id="ARBA00023065"/>
    </source>
</evidence>
<feature type="transmembrane region" description="Helical" evidence="12">
    <location>
        <begin position="583"/>
        <end position="615"/>
    </location>
</feature>
<evidence type="ECO:0000256" key="12">
    <source>
        <dbReference type="SAM" id="Phobius"/>
    </source>
</evidence>
<keyword evidence="8" id="KW-0406">Ion transport</keyword>
<dbReference type="PANTHER" id="PTHR47143:SF4">
    <property type="entry name" value="TRANSIENT RECEPTOR POTENTIAL CATION CHANNEL PROTEIN PAINLESS"/>
    <property type="match status" value="1"/>
</dbReference>
<evidence type="ECO:0000256" key="2">
    <source>
        <dbReference type="ARBA" id="ARBA00022448"/>
    </source>
</evidence>
<keyword evidence="9 12" id="KW-0472">Membrane</keyword>
<feature type="repeat" description="ANK" evidence="11">
    <location>
        <begin position="167"/>
        <end position="199"/>
    </location>
</feature>
<dbReference type="EMBL" id="KQ435066">
    <property type="protein sequence ID" value="KZC14334.1"/>
    <property type="molecule type" value="Genomic_DNA"/>
</dbReference>
<evidence type="ECO:0000256" key="1">
    <source>
        <dbReference type="ARBA" id="ARBA00004141"/>
    </source>
</evidence>
<keyword evidence="6 12" id="KW-1133">Transmembrane helix</keyword>
<dbReference type="PANTHER" id="PTHR47143">
    <property type="entry name" value="TRANSIENT RECEPTOR POTENTIAL CATION CHANNEL PROTEIN PAINLESS"/>
    <property type="match status" value="1"/>
</dbReference>
<feature type="repeat" description="ANK" evidence="11">
    <location>
        <begin position="67"/>
        <end position="99"/>
    </location>
</feature>
<dbReference type="SUPFAM" id="SSF48403">
    <property type="entry name" value="Ankyrin repeat"/>
    <property type="match status" value="2"/>
</dbReference>
<protein>
    <submittedName>
        <fullName evidence="14">Transient receptor potential cation channel protein painless</fullName>
    </submittedName>
</protein>
<comment type="subcellular location">
    <subcellularLocation>
        <location evidence="1">Membrane</location>
        <topology evidence="1">Multi-pass membrane protein</topology>
    </subcellularLocation>
</comment>
<keyword evidence="2" id="KW-0813">Transport</keyword>
<dbReference type="Pfam" id="PF00023">
    <property type="entry name" value="Ank"/>
    <property type="match status" value="1"/>
</dbReference>
<dbReference type="Gene3D" id="1.25.40.20">
    <property type="entry name" value="Ankyrin repeat-containing domain"/>
    <property type="match status" value="2"/>
</dbReference>
<proteinExistence type="predicted"/>
<dbReference type="Pfam" id="PF00520">
    <property type="entry name" value="Ion_trans"/>
    <property type="match status" value="1"/>
</dbReference>
<evidence type="ECO:0000256" key="10">
    <source>
        <dbReference type="ARBA" id="ARBA00023303"/>
    </source>
</evidence>
<dbReference type="AlphaFoldDB" id="A0A154PSN7"/>
<evidence type="ECO:0000256" key="9">
    <source>
        <dbReference type="ARBA" id="ARBA00023136"/>
    </source>
</evidence>
<dbReference type="OMA" id="LPCCCSM"/>
<dbReference type="InterPro" id="IPR052076">
    <property type="entry name" value="TRP_cation_channel"/>
</dbReference>
<evidence type="ECO:0000256" key="7">
    <source>
        <dbReference type="ARBA" id="ARBA00023043"/>
    </source>
</evidence>
<accession>A0A154PSN7</accession>
<keyword evidence="14" id="KW-0675">Receptor</keyword>
<gene>
    <name evidence="14" type="ORF">WN55_06766</name>
</gene>
<feature type="transmembrane region" description="Helical" evidence="12">
    <location>
        <begin position="636"/>
        <end position="658"/>
    </location>
</feature>
<dbReference type="InterPro" id="IPR002110">
    <property type="entry name" value="Ankyrin_rpt"/>
</dbReference>
<dbReference type="Proteomes" id="UP000076502">
    <property type="component" value="Unassembled WGS sequence"/>
</dbReference>
<organism evidence="14 15">
    <name type="scientific">Dufourea novaeangliae</name>
    <name type="common">Sweat bee</name>
    <dbReference type="NCBI Taxonomy" id="178035"/>
    <lineage>
        <taxon>Eukaryota</taxon>
        <taxon>Metazoa</taxon>
        <taxon>Ecdysozoa</taxon>
        <taxon>Arthropoda</taxon>
        <taxon>Hexapoda</taxon>
        <taxon>Insecta</taxon>
        <taxon>Pterygota</taxon>
        <taxon>Neoptera</taxon>
        <taxon>Endopterygota</taxon>
        <taxon>Hymenoptera</taxon>
        <taxon>Apocrita</taxon>
        <taxon>Aculeata</taxon>
        <taxon>Apoidea</taxon>
        <taxon>Anthophila</taxon>
        <taxon>Halictidae</taxon>
        <taxon>Rophitinae</taxon>
        <taxon>Dufourea</taxon>
    </lineage>
</organism>
<dbReference type="OrthoDB" id="2157354at2759"/>
<keyword evidence="7 11" id="KW-0040">ANK repeat</keyword>
<evidence type="ECO:0000256" key="11">
    <source>
        <dbReference type="PROSITE-ProRule" id="PRU00023"/>
    </source>
</evidence>
<dbReference type="PROSITE" id="PS50088">
    <property type="entry name" value="ANK_REPEAT"/>
    <property type="match status" value="4"/>
</dbReference>
<evidence type="ECO:0000313" key="15">
    <source>
        <dbReference type="Proteomes" id="UP000076502"/>
    </source>
</evidence>
<evidence type="ECO:0000256" key="6">
    <source>
        <dbReference type="ARBA" id="ARBA00022989"/>
    </source>
</evidence>
<evidence type="ECO:0000259" key="13">
    <source>
        <dbReference type="Pfam" id="PF00520"/>
    </source>
</evidence>
<feature type="repeat" description="ANK" evidence="11">
    <location>
        <begin position="366"/>
        <end position="398"/>
    </location>
</feature>
<keyword evidence="15" id="KW-1185">Reference proteome</keyword>
<evidence type="ECO:0000256" key="5">
    <source>
        <dbReference type="ARBA" id="ARBA00022737"/>
    </source>
</evidence>
<feature type="domain" description="Ion transport" evidence="13">
    <location>
        <begin position="501"/>
        <end position="728"/>
    </location>
</feature>
<evidence type="ECO:0000313" key="14">
    <source>
        <dbReference type="EMBL" id="KZC14334.1"/>
    </source>
</evidence>
<feature type="transmembrane region" description="Helical" evidence="12">
    <location>
        <begin position="696"/>
        <end position="717"/>
    </location>
</feature>
<keyword evidence="4 12" id="KW-0812">Transmembrane</keyword>
<sequence>MNPEDESLQMHLLHDYTSSLIRSRILYKQLLDCLRSKDIRTFRILVEQSLKKVPSGINVNHVYRNRSEETCLDIACKNGLPEFVQFLLEKGAKVNRINEAHNRGPIHFATENGYQDVLRVLLNESTINPNLEAGQQTALHMAVKKNDLNCAELLLEKGASPNIPNNKGLTAVHIAAMKGQRDMVELILQKSTHAVDLDSYKDYNNETTRDVLTKKLPDVELPSVQKRGVNVYDLKYYLNANDQTNFFKCLQVVQDDVVNNVAEDLIEMAAQRNFEDTISALLERVQRTVGCNLQKAANIAIQMGSPGVLRRILNTDIQVGNDLLLNACVELGIPGGNGTENMDDRLECLKLILDRDDVDVRCTDSKGNTPLHYAARADCREAVTLLLEKGSYIGHTNVFGVPPVADISVSILSQYFDDCIQARKEQTNEYTIEFDYKCLIPHGTCRAEYQESNPRQTREMDILQYIADNRSLKHLLKHPLLSTFLGLKWRRIRDLLFLNFIFYVLLYCFLNIYILIVTYEIADTRTSQNSSDPLNEETVKSASVGVLRIFTSIALVLLAVREILQFVSSPCYYISSPENWLEIVLIILGFSVLCGAGMKVAAVVILLSAWELVILMGQHPSLSTDVEMFKTVSLNFLRFLVPYAFLILAFAFAFFVLLEDGGDENFSGPGQSLFKTVIMLTGEFDANDIPFVSHPIMSHLVFMLFVFLIAIVLFNLLNGLAVSDTAEILGKAELVALISRIKLVSYIENVAIRAPFVHGRHCLLCHGFLHLWSCNPFTFLLNRILIFPDYLKDGKLTVKPYDGLVTLNDQICYMKKSVGESKDKVYPTFTMNSRVIKQVKEILSKRGRESDSEKVISELEKVKERLTLIDMTLNALKQGLENNNFNIRRNNEN</sequence>
<feature type="transmembrane region" description="Helical" evidence="12">
    <location>
        <begin position="542"/>
        <end position="563"/>
    </location>
</feature>
<dbReference type="STRING" id="178035.A0A154PSN7"/>
<dbReference type="InterPro" id="IPR036770">
    <property type="entry name" value="Ankyrin_rpt-contain_sf"/>
</dbReference>